<dbReference type="Pfam" id="PF07690">
    <property type="entry name" value="MFS_1"/>
    <property type="match status" value="1"/>
</dbReference>
<dbReference type="AlphaFoldDB" id="A0A1H9HF07"/>
<feature type="transmembrane region" description="Helical" evidence="6">
    <location>
        <begin position="270"/>
        <end position="292"/>
    </location>
</feature>
<evidence type="ECO:0000313" key="9">
    <source>
        <dbReference type="Proteomes" id="UP000198749"/>
    </source>
</evidence>
<evidence type="ECO:0000256" key="2">
    <source>
        <dbReference type="ARBA" id="ARBA00022448"/>
    </source>
</evidence>
<sequence length="426" mass="46520">MDAVKAPTRKHWSEAVLNQRTLICIFTGFSSGMPLYVLFQLLPAYLREEGVGLKEIGLFALVTFPYTWKFMWAPLMDRYVPPFLGRRRGWMLMMQLALLGSIASLGLFDPAMSIMTIAYLATAVALFSASQDIVLDAYRRELLPEEELGWGNSVHVQAYRISGLVPGALGLVLADILPWSSVFVIIAGFMLLGVIMTLVVKEPVMAPRTPQTLKEAVIEPFHEFITRLGWTGALQILSFMFLYKLGDNMATALSTPFYIDMGFSLTEIGVIAKASALWASVVGGILGGLWMIKLGINRALWLFGVVQVVTILGFALLAQSGPDKLILAVVISLEYLGVGLGTAAFTAFIARSTSIAFAATQFALFTALAALPRTFVNAFTGYVVDAVGWHLFFYICALLAIPGMLLLLKVAPWNGDQVVAEPQSDN</sequence>
<keyword evidence="9" id="KW-1185">Reference proteome</keyword>
<feature type="transmembrane region" description="Helical" evidence="6">
    <location>
        <begin position="89"/>
        <end position="108"/>
    </location>
</feature>
<evidence type="ECO:0000256" key="3">
    <source>
        <dbReference type="ARBA" id="ARBA00022692"/>
    </source>
</evidence>
<protein>
    <submittedName>
        <fullName evidence="8">MFS transporter, PAT family, beta-lactamase induction signal transducer AmpG</fullName>
    </submittedName>
</protein>
<dbReference type="NCBIfam" id="TIGR00901">
    <property type="entry name" value="2A0125"/>
    <property type="match status" value="1"/>
</dbReference>
<feature type="transmembrane region" description="Helical" evidence="6">
    <location>
        <begin position="325"/>
        <end position="348"/>
    </location>
</feature>
<dbReference type="InterPro" id="IPR004752">
    <property type="entry name" value="AmpG_permease/AT-1"/>
</dbReference>
<dbReference type="InterPro" id="IPR011701">
    <property type="entry name" value="MFS"/>
</dbReference>
<dbReference type="InterPro" id="IPR020846">
    <property type="entry name" value="MFS_dom"/>
</dbReference>
<comment type="subcellular location">
    <subcellularLocation>
        <location evidence="1">Membrane</location>
        <topology evidence="1">Multi-pass membrane protein</topology>
    </subcellularLocation>
</comment>
<proteinExistence type="predicted"/>
<feature type="domain" description="Major facilitator superfamily (MFS) profile" evidence="7">
    <location>
        <begin position="20"/>
        <end position="415"/>
    </location>
</feature>
<dbReference type="EMBL" id="FOGB01000005">
    <property type="protein sequence ID" value="SEQ60973.1"/>
    <property type="molecule type" value="Genomic_DNA"/>
</dbReference>
<evidence type="ECO:0000256" key="4">
    <source>
        <dbReference type="ARBA" id="ARBA00022989"/>
    </source>
</evidence>
<dbReference type="RefSeq" id="WP_245756555.1">
    <property type="nucleotide sequence ID" value="NZ_AP025284.1"/>
</dbReference>
<feature type="transmembrane region" description="Helical" evidence="6">
    <location>
        <begin position="355"/>
        <end position="375"/>
    </location>
</feature>
<keyword evidence="2" id="KW-0813">Transport</keyword>
<organism evidence="8 9">
    <name type="scientific">Amphritea atlantica</name>
    <dbReference type="NCBI Taxonomy" id="355243"/>
    <lineage>
        <taxon>Bacteria</taxon>
        <taxon>Pseudomonadati</taxon>
        <taxon>Pseudomonadota</taxon>
        <taxon>Gammaproteobacteria</taxon>
        <taxon>Oceanospirillales</taxon>
        <taxon>Oceanospirillaceae</taxon>
        <taxon>Amphritea</taxon>
    </lineage>
</organism>
<feature type="transmembrane region" description="Helical" evidence="6">
    <location>
        <begin position="21"/>
        <end position="39"/>
    </location>
</feature>
<dbReference type="PROSITE" id="PS50850">
    <property type="entry name" value="MFS"/>
    <property type="match status" value="1"/>
</dbReference>
<keyword evidence="5 6" id="KW-0472">Membrane</keyword>
<dbReference type="GO" id="GO:0022857">
    <property type="term" value="F:transmembrane transporter activity"/>
    <property type="evidence" value="ECO:0007669"/>
    <property type="project" value="InterPro"/>
</dbReference>
<evidence type="ECO:0000256" key="5">
    <source>
        <dbReference type="ARBA" id="ARBA00023136"/>
    </source>
</evidence>
<dbReference type="STRING" id="355243.SAMN03080615_02111"/>
<keyword evidence="4 6" id="KW-1133">Transmembrane helix</keyword>
<feature type="transmembrane region" description="Helical" evidence="6">
    <location>
        <begin position="182"/>
        <end position="200"/>
    </location>
</feature>
<reference evidence="9" key="1">
    <citation type="submission" date="2016-10" db="EMBL/GenBank/DDBJ databases">
        <authorList>
            <person name="Varghese N."/>
            <person name="Submissions S."/>
        </authorList>
    </citation>
    <scope>NUCLEOTIDE SEQUENCE [LARGE SCALE GENOMIC DNA]</scope>
    <source>
        <strain evidence="9">DSM 18887</strain>
    </source>
</reference>
<name>A0A1H9HF07_9GAMM</name>
<keyword evidence="3 6" id="KW-0812">Transmembrane</keyword>
<feature type="transmembrane region" description="Helical" evidence="6">
    <location>
        <begin position="221"/>
        <end position="243"/>
    </location>
</feature>
<dbReference type="Proteomes" id="UP000198749">
    <property type="component" value="Unassembled WGS sequence"/>
</dbReference>
<dbReference type="InterPro" id="IPR036259">
    <property type="entry name" value="MFS_trans_sf"/>
</dbReference>
<evidence type="ECO:0000259" key="7">
    <source>
        <dbReference type="PROSITE" id="PS50850"/>
    </source>
</evidence>
<feature type="transmembrane region" description="Helical" evidence="6">
    <location>
        <begin position="387"/>
        <end position="408"/>
    </location>
</feature>
<dbReference type="PANTHER" id="PTHR12778">
    <property type="entry name" value="SOLUTE CARRIER FAMILY 33 ACETYL-COA TRANSPORTER -RELATED"/>
    <property type="match status" value="1"/>
</dbReference>
<accession>A0A1H9HF07</accession>
<evidence type="ECO:0000256" key="1">
    <source>
        <dbReference type="ARBA" id="ARBA00004141"/>
    </source>
</evidence>
<evidence type="ECO:0000256" key="6">
    <source>
        <dbReference type="SAM" id="Phobius"/>
    </source>
</evidence>
<evidence type="ECO:0000313" key="8">
    <source>
        <dbReference type="EMBL" id="SEQ60973.1"/>
    </source>
</evidence>
<dbReference type="GO" id="GO:0016020">
    <property type="term" value="C:membrane"/>
    <property type="evidence" value="ECO:0007669"/>
    <property type="project" value="UniProtKB-SubCell"/>
</dbReference>
<dbReference type="PANTHER" id="PTHR12778:SF10">
    <property type="entry name" value="MAJOR FACILITATOR SUPERFAMILY DOMAIN-CONTAINING PROTEIN 3"/>
    <property type="match status" value="1"/>
</dbReference>
<gene>
    <name evidence="8" type="ORF">SAMN03080615_02111</name>
</gene>
<feature type="transmembrane region" description="Helical" evidence="6">
    <location>
        <begin position="51"/>
        <end position="68"/>
    </location>
</feature>
<dbReference type="SUPFAM" id="SSF103473">
    <property type="entry name" value="MFS general substrate transporter"/>
    <property type="match status" value="1"/>
</dbReference>
<feature type="transmembrane region" description="Helical" evidence="6">
    <location>
        <begin position="299"/>
        <end position="319"/>
    </location>
</feature>
<dbReference type="Gene3D" id="1.20.1250.20">
    <property type="entry name" value="MFS general substrate transporter like domains"/>
    <property type="match status" value="2"/>
</dbReference>
<dbReference type="CDD" id="cd17486">
    <property type="entry name" value="MFS_AmpG_like"/>
    <property type="match status" value="1"/>
</dbReference>